<dbReference type="Gene3D" id="3.20.20.410">
    <property type="entry name" value="Protein of unknown function UPF0759"/>
    <property type="match status" value="1"/>
</dbReference>
<sequence>MEFGKTDPEQLKSINLSLPPEPVANKALLAKSNKKEQKIYVGCPEWGKKEWVGKFYPSGTQEKDFLYAYARLFNCIELNTTYYQIPAVAQVQKWRATAGPGFKFCPKFPQFITHVQRLTNCMAETIAFINAISAFEDSLGPLFLMPHPQMGPNALGIIEKFIAKLPADLDLFLELRHPLWFANGLNKQLYDMARHYDVGLIITDAAGRRDCVHMYLTKPEAFIRFVGNELHPTDYARIDEWVNRIKLWLDEGLPSLYFFMHQHNRVDAPVLNKYLVEKLNEVCHLHLPVPQMHDAQGVLF</sequence>
<protein>
    <submittedName>
        <fullName evidence="1">DUF72 domain-containing protein</fullName>
    </submittedName>
</protein>
<comment type="caution">
    <text evidence="1">The sequence shown here is derived from an EMBL/GenBank/DDBJ whole genome shotgun (WGS) entry which is preliminary data.</text>
</comment>
<dbReference type="Pfam" id="PF01904">
    <property type="entry name" value="DUF72"/>
    <property type="match status" value="1"/>
</dbReference>
<dbReference type="InterPro" id="IPR036520">
    <property type="entry name" value="UPF0759_sf"/>
</dbReference>
<dbReference type="OrthoDB" id="9780310at2"/>
<dbReference type="EMBL" id="SZQL01000012">
    <property type="protein sequence ID" value="TKK67248.1"/>
    <property type="molecule type" value="Genomic_DNA"/>
</dbReference>
<dbReference type="AlphaFoldDB" id="A0A4U3KXF0"/>
<keyword evidence="2" id="KW-1185">Reference proteome</keyword>
<proteinExistence type="predicted"/>
<dbReference type="InterPro" id="IPR002763">
    <property type="entry name" value="DUF72"/>
</dbReference>
<name>A0A4U3KXF0_9BACT</name>
<accession>A0A4U3KXF0</accession>
<evidence type="ECO:0000313" key="2">
    <source>
        <dbReference type="Proteomes" id="UP000305848"/>
    </source>
</evidence>
<reference evidence="1 2" key="1">
    <citation type="submission" date="2019-05" db="EMBL/GenBank/DDBJ databases">
        <title>Panacibacter sp. strain 17mud1-8 Genome sequencing and assembly.</title>
        <authorList>
            <person name="Chhetri G."/>
        </authorList>
    </citation>
    <scope>NUCLEOTIDE SEQUENCE [LARGE SCALE GENOMIC DNA]</scope>
    <source>
        <strain evidence="1 2">17mud1-8</strain>
    </source>
</reference>
<gene>
    <name evidence="1" type="ORF">FC093_15315</name>
</gene>
<dbReference type="PANTHER" id="PTHR30348">
    <property type="entry name" value="UNCHARACTERIZED PROTEIN YECE"/>
    <property type="match status" value="1"/>
</dbReference>
<dbReference type="Proteomes" id="UP000305848">
    <property type="component" value="Unassembled WGS sequence"/>
</dbReference>
<evidence type="ECO:0000313" key="1">
    <source>
        <dbReference type="EMBL" id="TKK67248.1"/>
    </source>
</evidence>
<dbReference type="SUPFAM" id="SSF117396">
    <property type="entry name" value="TM1631-like"/>
    <property type="match status" value="1"/>
</dbReference>
<organism evidence="1 2">
    <name type="scientific">Ilyomonas limi</name>
    <dbReference type="NCBI Taxonomy" id="2575867"/>
    <lineage>
        <taxon>Bacteria</taxon>
        <taxon>Pseudomonadati</taxon>
        <taxon>Bacteroidota</taxon>
        <taxon>Chitinophagia</taxon>
        <taxon>Chitinophagales</taxon>
        <taxon>Chitinophagaceae</taxon>
        <taxon>Ilyomonas</taxon>
    </lineage>
</organism>
<dbReference type="PANTHER" id="PTHR30348:SF9">
    <property type="entry name" value="UPF0759 PROTEIN YECE"/>
    <property type="match status" value="1"/>
</dbReference>